<keyword evidence="5" id="KW-1133">Transmembrane helix</keyword>
<keyword evidence="4" id="KW-0720">Serine protease</keyword>
<keyword evidence="5" id="KW-0812">Transmembrane</keyword>
<keyword evidence="5" id="KW-0472">Membrane</keyword>
<dbReference type="InterPro" id="IPR047272">
    <property type="entry name" value="S49_SppA_C"/>
</dbReference>
<sequence>MTMSDIADRRRIRRKLTFWRVAAFILIALVIVSVWIGANGGTLSDDRQSPHIARISISGLIQDDVELLERINKIAKNDNAKALIVSISSPGGTTYGGEAIYKAIRKVGEKKPVISDVRTLAASAGYMIAIAGDHIVAGETSITGSIGVIYQYPQVKGLLDKLGVSLEEIKSAPLKAEPSPFHPASEEAKGAIQAMVLDSYDWFVSIVAERRKLDRPKAQSLADGRVYTGRQALSAGLIDSLGGMEAIKSYLKERKVDPDLAILDWAAPRTSTPFLFGSVAKQVLDSLGLSWLASSSAIENLKEDKLLLDGLVSVWQVEGR</sequence>
<dbReference type="PANTHER" id="PTHR42987:SF6">
    <property type="entry name" value="PROTEINASE IV"/>
    <property type="match status" value="1"/>
</dbReference>
<evidence type="ECO:0000256" key="2">
    <source>
        <dbReference type="ARBA" id="ARBA00022670"/>
    </source>
</evidence>
<dbReference type="Gene3D" id="6.20.330.10">
    <property type="match status" value="1"/>
</dbReference>
<dbReference type="Proteomes" id="UP001174932">
    <property type="component" value="Unassembled WGS sequence"/>
</dbReference>
<dbReference type="PANTHER" id="PTHR42987">
    <property type="entry name" value="PEPTIDASE S49"/>
    <property type="match status" value="1"/>
</dbReference>
<feature type="transmembrane region" description="Helical" evidence="5">
    <location>
        <begin position="21"/>
        <end position="38"/>
    </location>
</feature>
<comment type="similarity">
    <text evidence="1">Belongs to the peptidase S49 family.</text>
</comment>
<dbReference type="InterPro" id="IPR002142">
    <property type="entry name" value="Peptidase_S49"/>
</dbReference>
<dbReference type="Pfam" id="PF01343">
    <property type="entry name" value="Peptidase_S49"/>
    <property type="match status" value="1"/>
</dbReference>
<evidence type="ECO:0000313" key="7">
    <source>
        <dbReference type="EMBL" id="MDO6965648.1"/>
    </source>
</evidence>
<name>A0ABT8YQM4_9HYPH</name>
<evidence type="ECO:0000256" key="4">
    <source>
        <dbReference type="ARBA" id="ARBA00022825"/>
    </source>
</evidence>
<evidence type="ECO:0000313" key="8">
    <source>
        <dbReference type="Proteomes" id="UP001174932"/>
    </source>
</evidence>
<gene>
    <name evidence="7" type="primary">sppA</name>
    <name evidence="7" type="ORF">Q4481_16910</name>
</gene>
<dbReference type="InterPro" id="IPR004635">
    <property type="entry name" value="Pept_S49_SppA"/>
</dbReference>
<keyword evidence="2" id="KW-0645">Protease</keyword>
<dbReference type="RefSeq" id="WP_304377576.1">
    <property type="nucleotide sequence ID" value="NZ_JAUOZU010000012.1"/>
</dbReference>
<keyword evidence="8" id="KW-1185">Reference proteome</keyword>
<dbReference type="NCBIfam" id="TIGR00706">
    <property type="entry name" value="SppA_dom"/>
    <property type="match status" value="1"/>
</dbReference>
<evidence type="ECO:0000256" key="3">
    <source>
        <dbReference type="ARBA" id="ARBA00022801"/>
    </source>
</evidence>
<evidence type="ECO:0000259" key="6">
    <source>
        <dbReference type="Pfam" id="PF01343"/>
    </source>
</evidence>
<evidence type="ECO:0000256" key="5">
    <source>
        <dbReference type="SAM" id="Phobius"/>
    </source>
</evidence>
<dbReference type="Gene3D" id="3.90.226.10">
    <property type="entry name" value="2-enoyl-CoA Hydratase, Chain A, domain 1"/>
    <property type="match status" value="1"/>
</dbReference>
<feature type="domain" description="Peptidase S49" evidence="6">
    <location>
        <begin position="109"/>
        <end position="254"/>
    </location>
</feature>
<reference evidence="7" key="2">
    <citation type="submission" date="2023-07" db="EMBL/GenBank/DDBJ databases">
        <authorList>
            <person name="Shen H."/>
        </authorList>
    </citation>
    <scope>NUCLEOTIDE SEQUENCE</scope>
    <source>
        <strain evidence="7">TNR-22</strain>
    </source>
</reference>
<dbReference type="CDD" id="cd07023">
    <property type="entry name" value="S49_Sppa_N_C"/>
    <property type="match status" value="1"/>
</dbReference>
<proteinExistence type="inferred from homology"/>
<dbReference type="EMBL" id="JAUOZU010000012">
    <property type="protein sequence ID" value="MDO6965648.1"/>
    <property type="molecule type" value="Genomic_DNA"/>
</dbReference>
<organism evidence="7 8">
    <name type="scientific">Rhizobium alvei</name>
    <dbReference type="NCBI Taxonomy" id="1132659"/>
    <lineage>
        <taxon>Bacteria</taxon>
        <taxon>Pseudomonadati</taxon>
        <taxon>Pseudomonadota</taxon>
        <taxon>Alphaproteobacteria</taxon>
        <taxon>Hyphomicrobiales</taxon>
        <taxon>Rhizobiaceae</taxon>
        <taxon>Rhizobium/Agrobacterium group</taxon>
        <taxon>Rhizobium</taxon>
    </lineage>
</organism>
<accession>A0ABT8YQM4</accession>
<dbReference type="InterPro" id="IPR029045">
    <property type="entry name" value="ClpP/crotonase-like_dom_sf"/>
</dbReference>
<comment type="caution">
    <text evidence="7">The sequence shown here is derived from an EMBL/GenBank/DDBJ whole genome shotgun (WGS) entry which is preliminary data.</text>
</comment>
<evidence type="ECO:0000256" key="1">
    <source>
        <dbReference type="ARBA" id="ARBA00008683"/>
    </source>
</evidence>
<reference evidence="7" key="1">
    <citation type="journal article" date="2015" name="Int. J. Syst. Evol. Microbiol.">
        <title>Rhizobium alvei sp. nov., isolated from a freshwater river.</title>
        <authorList>
            <person name="Sheu S.Y."/>
            <person name="Huang H.W."/>
            <person name="Young C.C."/>
            <person name="Chen W.M."/>
        </authorList>
    </citation>
    <scope>NUCLEOTIDE SEQUENCE</scope>
    <source>
        <strain evidence="7">TNR-22</strain>
    </source>
</reference>
<keyword evidence="3" id="KW-0378">Hydrolase</keyword>
<dbReference type="SUPFAM" id="SSF52096">
    <property type="entry name" value="ClpP/crotonase"/>
    <property type="match status" value="1"/>
</dbReference>
<protein>
    <submittedName>
        <fullName evidence="7">Signal peptide peptidase SppA</fullName>
    </submittedName>
</protein>